<dbReference type="AlphaFoldDB" id="A0A7R9F0N4"/>
<dbReference type="EMBL" id="OD566912">
    <property type="protein sequence ID" value="CAD7444845.1"/>
    <property type="molecule type" value="Genomic_DNA"/>
</dbReference>
<keyword evidence="1" id="KW-0472">Membrane</keyword>
<reference evidence="2" key="1">
    <citation type="submission" date="2020-11" db="EMBL/GenBank/DDBJ databases">
        <authorList>
            <person name="Tran Van P."/>
        </authorList>
    </citation>
    <scope>NUCLEOTIDE SEQUENCE</scope>
</reference>
<name>A0A7R9F0N4_9NEOP</name>
<keyword evidence="1" id="KW-0812">Transmembrane</keyword>
<feature type="transmembrane region" description="Helical" evidence="1">
    <location>
        <begin position="43"/>
        <end position="70"/>
    </location>
</feature>
<organism evidence="2">
    <name type="scientific">Timema bartmani</name>
    <dbReference type="NCBI Taxonomy" id="61472"/>
    <lineage>
        <taxon>Eukaryota</taxon>
        <taxon>Metazoa</taxon>
        <taxon>Ecdysozoa</taxon>
        <taxon>Arthropoda</taxon>
        <taxon>Hexapoda</taxon>
        <taxon>Insecta</taxon>
        <taxon>Pterygota</taxon>
        <taxon>Neoptera</taxon>
        <taxon>Polyneoptera</taxon>
        <taxon>Phasmatodea</taxon>
        <taxon>Timematodea</taxon>
        <taxon>Timematoidea</taxon>
        <taxon>Timematidae</taxon>
        <taxon>Timema</taxon>
    </lineage>
</organism>
<dbReference type="Gene3D" id="1.20.1070.10">
    <property type="entry name" value="Rhodopsin 7-helix transmembrane proteins"/>
    <property type="match status" value="1"/>
</dbReference>
<gene>
    <name evidence="2" type="ORF">TBIB3V08_LOCUS7211</name>
</gene>
<keyword evidence="1" id="KW-1133">Transmembrane helix</keyword>
<proteinExistence type="predicted"/>
<evidence type="ECO:0008006" key="3">
    <source>
        <dbReference type="Google" id="ProtNLM"/>
    </source>
</evidence>
<sequence length="245" mass="27846">MRPPNADYGSEKMFRAEVAAGGKAVASEVNRRRLIHRAKMKSFRISVVIVVTFIVWWTPYYTMMVIFMFLNPDKHVNTCLAETIDGSQHGRSLPIRRSKQRCKLKQCNYMSWMRQQPFSPFVLIVFAQGLHESNAQLLHTKSEDLQSAIFFFGMSNSLVNPLIYGAFHLWKPKAARKGSTMYCYSREGSVVHQRSLMTNISNASSRSGSSKLLLTRPSVESQMAMPVHEEEKLLVQPLHKATTGS</sequence>
<evidence type="ECO:0000313" key="2">
    <source>
        <dbReference type="EMBL" id="CAD7444845.1"/>
    </source>
</evidence>
<feature type="transmembrane region" description="Helical" evidence="1">
    <location>
        <begin position="148"/>
        <end position="167"/>
    </location>
</feature>
<protein>
    <recommendedName>
        <fullName evidence="3">G-protein coupled receptors family 1 profile domain-containing protein</fullName>
    </recommendedName>
</protein>
<evidence type="ECO:0000256" key="1">
    <source>
        <dbReference type="SAM" id="Phobius"/>
    </source>
</evidence>
<accession>A0A7R9F0N4</accession>
<dbReference type="SUPFAM" id="SSF81321">
    <property type="entry name" value="Family A G protein-coupled receptor-like"/>
    <property type="match status" value="1"/>
</dbReference>